<evidence type="ECO:0000313" key="3">
    <source>
        <dbReference type="Proteomes" id="UP001239445"/>
    </source>
</evidence>
<dbReference type="AlphaFoldDB" id="A0AAJ0B6P1"/>
<gene>
    <name evidence="2" type="ORF">QBC47DRAFT_432331</name>
</gene>
<evidence type="ECO:0000256" key="1">
    <source>
        <dbReference type="SAM" id="MobiDB-lite"/>
    </source>
</evidence>
<feature type="region of interest" description="Disordered" evidence="1">
    <location>
        <begin position="26"/>
        <end position="55"/>
    </location>
</feature>
<feature type="region of interest" description="Disordered" evidence="1">
    <location>
        <begin position="185"/>
        <end position="243"/>
    </location>
</feature>
<dbReference type="EMBL" id="MU839839">
    <property type="protein sequence ID" value="KAK1752690.1"/>
    <property type="molecule type" value="Genomic_DNA"/>
</dbReference>
<feature type="compositionally biased region" description="Basic residues" evidence="1">
    <location>
        <begin position="223"/>
        <end position="232"/>
    </location>
</feature>
<protein>
    <submittedName>
        <fullName evidence="2">Uncharacterized protein</fullName>
    </submittedName>
</protein>
<sequence>MAVIDNVPGVEVTVECDGKALDEYDTGRNSHPFTQRDFHLPKTLPSGTNSNQPHELPLAQKDIEAKPGKRFGFRIKLQFPDATMNIAVPEDLDVYDKILESRNLDCGVGYDNIACYYSQRAAVDPVFTDEHQRSFARFEFDYRTMDSLIRAGIVPQNRAISVTDEVRAMTEDQVRKLAEKFLEQQRASRSAVTGNTKTTPSHGSKRNHEDMLTGDAEPETRRVTRRMIRRRARGDDNSDKNDN</sequence>
<feature type="compositionally biased region" description="Polar residues" evidence="1">
    <location>
        <begin position="185"/>
        <end position="202"/>
    </location>
</feature>
<feature type="compositionally biased region" description="Basic and acidic residues" evidence="1">
    <location>
        <begin position="233"/>
        <end position="243"/>
    </location>
</feature>
<accession>A0AAJ0B6P1</accession>
<dbReference type="PANTHER" id="PTHR36223:SF1">
    <property type="entry name" value="TRANSCRIPTION ELONGATION FACTOR EAF N-TERMINAL DOMAIN-CONTAINING PROTEIN"/>
    <property type="match status" value="1"/>
</dbReference>
<organism evidence="2 3">
    <name type="scientific">Echria macrotheca</name>
    <dbReference type="NCBI Taxonomy" id="438768"/>
    <lineage>
        <taxon>Eukaryota</taxon>
        <taxon>Fungi</taxon>
        <taxon>Dikarya</taxon>
        <taxon>Ascomycota</taxon>
        <taxon>Pezizomycotina</taxon>
        <taxon>Sordariomycetes</taxon>
        <taxon>Sordariomycetidae</taxon>
        <taxon>Sordariales</taxon>
        <taxon>Schizotheciaceae</taxon>
        <taxon>Echria</taxon>
    </lineage>
</organism>
<name>A0AAJ0B6P1_9PEZI</name>
<comment type="caution">
    <text evidence="2">The sequence shown here is derived from an EMBL/GenBank/DDBJ whole genome shotgun (WGS) entry which is preliminary data.</text>
</comment>
<proteinExistence type="predicted"/>
<reference evidence="2" key="1">
    <citation type="submission" date="2023-06" db="EMBL/GenBank/DDBJ databases">
        <title>Genome-scale phylogeny and comparative genomics of the fungal order Sordariales.</title>
        <authorList>
            <consortium name="Lawrence Berkeley National Laboratory"/>
            <person name="Hensen N."/>
            <person name="Bonometti L."/>
            <person name="Westerberg I."/>
            <person name="Brannstrom I.O."/>
            <person name="Guillou S."/>
            <person name="Cros-Aarteil S."/>
            <person name="Calhoun S."/>
            <person name="Haridas S."/>
            <person name="Kuo A."/>
            <person name="Mondo S."/>
            <person name="Pangilinan J."/>
            <person name="Riley R."/>
            <person name="Labutti K."/>
            <person name="Andreopoulos B."/>
            <person name="Lipzen A."/>
            <person name="Chen C."/>
            <person name="Yanf M."/>
            <person name="Daum C."/>
            <person name="Ng V."/>
            <person name="Clum A."/>
            <person name="Steindorff A."/>
            <person name="Ohm R."/>
            <person name="Martin F."/>
            <person name="Silar P."/>
            <person name="Natvig D."/>
            <person name="Lalanne C."/>
            <person name="Gautier V."/>
            <person name="Ament-Velasquez S.L."/>
            <person name="Kruys A."/>
            <person name="Hutchinson M.I."/>
            <person name="Powell A.J."/>
            <person name="Barry K."/>
            <person name="Miller A.N."/>
            <person name="Grigoriev I.V."/>
            <person name="Debuchy R."/>
            <person name="Gladieux P."/>
            <person name="Thoren M.H."/>
            <person name="Johannesson H."/>
        </authorList>
    </citation>
    <scope>NUCLEOTIDE SEQUENCE</scope>
    <source>
        <strain evidence="2">PSN4</strain>
    </source>
</reference>
<dbReference type="Proteomes" id="UP001239445">
    <property type="component" value="Unassembled WGS sequence"/>
</dbReference>
<keyword evidence="3" id="KW-1185">Reference proteome</keyword>
<feature type="compositionally biased region" description="Basic and acidic residues" evidence="1">
    <location>
        <begin position="26"/>
        <end position="40"/>
    </location>
</feature>
<evidence type="ECO:0000313" key="2">
    <source>
        <dbReference type="EMBL" id="KAK1752690.1"/>
    </source>
</evidence>
<dbReference type="PANTHER" id="PTHR36223">
    <property type="entry name" value="BETA-LACTAMASE-TYPE TRANSPEPTIDASE FOLD DOMAIN CONTAINING PROTEIN"/>
    <property type="match status" value="1"/>
</dbReference>